<dbReference type="EMBL" id="LAZR01042718">
    <property type="protein sequence ID" value="KKL08837.1"/>
    <property type="molecule type" value="Genomic_DNA"/>
</dbReference>
<proteinExistence type="predicted"/>
<accession>A0A0F9B4X8</accession>
<gene>
    <name evidence="1" type="ORF">LCGC14_2571870</name>
</gene>
<organism evidence="1">
    <name type="scientific">marine sediment metagenome</name>
    <dbReference type="NCBI Taxonomy" id="412755"/>
    <lineage>
        <taxon>unclassified sequences</taxon>
        <taxon>metagenomes</taxon>
        <taxon>ecological metagenomes</taxon>
    </lineage>
</organism>
<name>A0A0F9B4X8_9ZZZZ</name>
<reference evidence="1" key="1">
    <citation type="journal article" date="2015" name="Nature">
        <title>Complex archaea that bridge the gap between prokaryotes and eukaryotes.</title>
        <authorList>
            <person name="Spang A."/>
            <person name="Saw J.H."/>
            <person name="Jorgensen S.L."/>
            <person name="Zaremba-Niedzwiedzka K."/>
            <person name="Martijn J."/>
            <person name="Lind A.E."/>
            <person name="van Eijk R."/>
            <person name="Schleper C."/>
            <person name="Guy L."/>
            <person name="Ettema T.J."/>
        </authorList>
    </citation>
    <scope>NUCLEOTIDE SEQUENCE</scope>
</reference>
<comment type="caution">
    <text evidence="1">The sequence shown here is derived from an EMBL/GenBank/DDBJ whole genome shotgun (WGS) entry which is preliminary data.</text>
</comment>
<sequence>MTNANVFGEKNEGTIITWLDSIDGNEFESISTVLKNNGCKDLDKRLSVAREVLGDISTVLKRGKTDFEIEVL</sequence>
<evidence type="ECO:0000313" key="1">
    <source>
        <dbReference type="EMBL" id="KKL08837.1"/>
    </source>
</evidence>
<protein>
    <submittedName>
        <fullName evidence="1">Uncharacterized protein</fullName>
    </submittedName>
</protein>
<dbReference type="AlphaFoldDB" id="A0A0F9B4X8"/>